<dbReference type="AlphaFoldDB" id="A0A087BDU4"/>
<comment type="caution">
    <text evidence="2">The sequence shown here is derived from an EMBL/GenBank/DDBJ whole genome shotgun (WGS) entry which is preliminary data.</text>
</comment>
<organism evidence="2 3">
    <name type="scientific">Bifidobacterium magnum</name>
    <dbReference type="NCBI Taxonomy" id="1692"/>
    <lineage>
        <taxon>Bacteria</taxon>
        <taxon>Bacillati</taxon>
        <taxon>Actinomycetota</taxon>
        <taxon>Actinomycetes</taxon>
        <taxon>Bifidobacteriales</taxon>
        <taxon>Bifidobacteriaceae</taxon>
        <taxon>Bifidobacterium</taxon>
    </lineage>
</organism>
<evidence type="ECO:0000256" key="1">
    <source>
        <dbReference type="SAM" id="Phobius"/>
    </source>
</evidence>
<dbReference type="Proteomes" id="UP000029052">
    <property type="component" value="Unassembled WGS sequence"/>
</dbReference>
<accession>A0A087BDU4</accession>
<evidence type="ECO:0000313" key="2">
    <source>
        <dbReference type="EMBL" id="KFI69194.1"/>
    </source>
</evidence>
<evidence type="ECO:0000313" key="3">
    <source>
        <dbReference type="Proteomes" id="UP000029052"/>
    </source>
</evidence>
<name>A0A087BDU4_9BIFI</name>
<keyword evidence="1" id="KW-0472">Membrane</keyword>
<protein>
    <submittedName>
        <fullName evidence="2">Uncharacterized protein</fullName>
    </submittedName>
</protein>
<feature type="transmembrane region" description="Helical" evidence="1">
    <location>
        <begin position="12"/>
        <end position="32"/>
    </location>
</feature>
<reference evidence="2 3" key="1">
    <citation type="submission" date="2014-03" db="EMBL/GenBank/DDBJ databases">
        <title>Genomics of Bifidobacteria.</title>
        <authorList>
            <person name="Ventura M."/>
            <person name="Milani C."/>
            <person name="Lugli G.A."/>
        </authorList>
    </citation>
    <scope>NUCLEOTIDE SEQUENCE [LARGE SCALE GENOMIC DNA]</scope>
    <source>
        <strain evidence="2 3">LMG 11591</strain>
    </source>
</reference>
<dbReference type="RefSeq" id="WP_152593249.1">
    <property type="nucleotide sequence ID" value="NZ_JGZB01000002.1"/>
</dbReference>
<feature type="transmembrane region" description="Helical" evidence="1">
    <location>
        <begin position="52"/>
        <end position="78"/>
    </location>
</feature>
<keyword evidence="3" id="KW-1185">Reference proteome</keyword>
<keyword evidence="1" id="KW-1133">Transmembrane helix</keyword>
<sequence>MVRFHHTNRPARDALAVTSLALAIASIVFVALELAGHAYLNRGVYHPLDALVMLALLYLAIPTVGCCIGAIVTGALALSRRMQRTHGI</sequence>
<proteinExistence type="predicted"/>
<keyword evidence="1" id="KW-0812">Transmembrane</keyword>
<gene>
    <name evidence="2" type="ORF">BMAGN_0958</name>
</gene>
<dbReference type="EMBL" id="JGZB01000002">
    <property type="protein sequence ID" value="KFI69194.1"/>
    <property type="molecule type" value="Genomic_DNA"/>
</dbReference>